<feature type="active site" description="Charge relay system" evidence="7">
    <location>
        <position position="350"/>
    </location>
</feature>
<dbReference type="PRINTS" id="PR00723">
    <property type="entry name" value="SUBTILISIN"/>
</dbReference>
<keyword evidence="3 7" id="KW-0378">Hydrolase</keyword>
<evidence type="ECO:0000256" key="3">
    <source>
        <dbReference type="ARBA" id="ARBA00022801"/>
    </source>
</evidence>
<name>A0A1Z5KB42_FISSO</name>
<accession>A0A1Z5KB42</accession>
<dbReference type="AlphaFoldDB" id="A0A1Z5KB42"/>
<evidence type="ECO:0000313" key="10">
    <source>
        <dbReference type="Proteomes" id="UP000198406"/>
    </source>
</evidence>
<feature type="active site" description="Charge relay system" evidence="7">
    <location>
        <position position="302"/>
    </location>
</feature>
<dbReference type="InterPro" id="IPR051048">
    <property type="entry name" value="Peptidase_S8/S53_subtilisin"/>
</dbReference>
<evidence type="ECO:0000256" key="7">
    <source>
        <dbReference type="PROSITE-ProRule" id="PRU01240"/>
    </source>
</evidence>
<evidence type="ECO:0000313" key="9">
    <source>
        <dbReference type="EMBL" id="GAX23500.1"/>
    </source>
</evidence>
<protein>
    <recommendedName>
        <fullName evidence="6">subtilisin</fullName>
        <ecNumber evidence="6">3.4.21.62</ecNumber>
    </recommendedName>
</protein>
<gene>
    <name evidence="9" type="ORF">FisN_14Hh327</name>
</gene>
<feature type="domain" description="Peptidase S8/S53" evidence="8">
    <location>
        <begin position="293"/>
        <end position="582"/>
    </location>
</feature>
<dbReference type="InParanoid" id="A0A1Z5KB42"/>
<dbReference type="PROSITE" id="PS51892">
    <property type="entry name" value="SUBTILASE"/>
    <property type="match status" value="1"/>
</dbReference>
<dbReference type="SUPFAM" id="SSF49785">
    <property type="entry name" value="Galactose-binding domain-like"/>
    <property type="match status" value="1"/>
</dbReference>
<feature type="active site" description="Charge relay system" evidence="7">
    <location>
        <position position="531"/>
    </location>
</feature>
<dbReference type="GO" id="GO:0006508">
    <property type="term" value="P:proteolysis"/>
    <property type="evidence" value="ECO:0007669"/>
    <property type="project" value="UniProtKB-KW"/>
</dbReference>
<dbReference type="PROSITE" id="PS00137">
    <property type="entry name" value="SUBTILASE_HIS"/>
    <property type="match status" value="1"/>
</dbReference>
<proteinExistence type="inferred from homology"/>
<dbReference type="Pfam" id="PF00082">
    <property type="entry name" value="Peptidase_S8"/>
    <property type="match status" value="1"/>
</dbReference>
<dbReference type="InterPro" id="IPR008979">
    <property type="entry name" value="Galactose-bd-like_sf"/>
</dbReference>
<evidence type="ECO:0000256" key="6">
    <source>
        <dbReference type="ARBA" id="ARBA00023619"/>
    </source>
</evidence>
<evidence type="ECO:0000256" key="2">
    <source>
        <dbReference type="ARBA" id="ARBA00022670"/>
    </source>
</evidence>
<comment type="catalytic activity">
    <reaction evidence="5">
        <text>Hydrolysis of proteins with broad specificity for peptide bonds, and a preference for a large uncharged residue in P1. Hydrolyzes peptide amides.</text>
        <dbReference type="EC" id="3.4.21.62"/>
    </reaction>
</comment>
<evidence type="ECO:0000256" key="5">
    <source>
        <dbReference type="ARBA" id="ARBA00023529"/>
    </source>
</evidence>
<dbReference type="CDD" id="cd04842">
    <property type="entry name" value="Peptidases_S8_Kp43_protease"/>
    <property type="match status" value="1"/>
</dbReference>
<dbReference type="InterPro" id="IPR034058">
    <property type="entry name" value="TagA/B/C/D_pept_dom"/>
</dbReference>
<dbReference type="PANTHER" id="PTHR43399:SF4">
    <property type="entry name" value="CELL WALL-ASSOCIATED PROTEASE"/>
    <property type="match status" value="1"/>
</dbReference>
<evidence type="ECO:0000259" key="8">
    <source>
        <dbReference type="Pfam" id="PF00082"/>
    </source>
</evidence>
<dbReference type="InterPro" id="IPR015500">
    <property type="entry name" value="Peptidase_S8_subtilisin-rel"/>
</dbReference>
<reference evidence="9 10" key="1">
    <citation type="journal article" date="2015" name="Plant Cell">
        <title>Oil accumulation by the oleaginous diatom Fistulifera solaris as revealed by the genome and transcriptome.</title>
        <authorList>
            <person name="Tanaka T."/>
            <person name="Maeda Y."/>
            <person name="Veluchamy A."/>
            <person name="Tanaka M."/>
            <person name="Abida H."/>
            <person name="Marechal E."/>
            <person name="Bowler C."/>
            <person name="Muto M."/>
            <person name="Sunaga Y."/>
            <person name="Tanaka M."/>
            <person name="Yoshino T."/>
            <person name="Taniguchi T."/>
            <person name="Fukuda Y."/>
            <person name="Nemoto M."/>
            <person name="Matsumoto M."/>
            <person name="Wong P.S."/>
            <person name="Aburatani S."/>
            <person name="Fujibuchi W."/>
        </authorList>
    </citation>
    <scope>NUCLEOTIDE SEQUENCE [LARGE SCALE GENOMIC DNA]</scope>
    <source>
        <strain evidence="9 10">JPCC DA0580</strain>
    </source>
</reference>
<dbReference type="InterPro" id="IPR022398">
    <property type="entry name" value="Peptidase_S8_His-AS"/>
</dbReference>
<dbReference type="InterPro" id="IPR023828">
    <property type="entry name" value="Peptidase_S8_Ser-AS"/>
</dbReference>
<dbReference type="SUPFAM" id="SSF52743">
    <property type="entry name" value="Subtilisin-like"/>
    <property type="match status" value="1"/>
</dbReference>
<organism evidence="9 10">
    <name type="scientific">Fistulifera solaris</name>
    <name type="common">Oleaginous diatom</name>
    <dbReference type="NCBI Taxonomy" id="1519565"/>
    <lineage>
        <taxon>Eukaryota</taxon>
        <taxon>Sar</taxon>
        <taxon>Stramenopiles</taxon>
        <taxon>Ochrophyta</taxon>
        <taxon>Bacillariophyta</taxon>
        <taxon>Bacillariophyceae</taxon>
        <taxon>Bacillariophycidae</taxon>
        <taxon>Naviculales</taxon>
        <taxon>Naviculaceae</taxon>
        <taxon>Fistulifera</taxon>
    </lineage>
</organism>
<dbReference type="PROSITE" id="PS00138">
    <property type="entry name" value="SUBTILASE_SER"/>
    <property type="match status" value="1"/>
</dbReference>
<dbReference type="EC" id="3.4.21.62" evidence="6"/>
<dbReference type="InterPro" id="IPR036852">
    <property type="entry name" value="Peptidase_S8/S53_dom_sf"/>
</dbReference>
<keyword evidence="2 7" id="KW-0645">Protease</keyword>
<dbReference type="OrthoDB" id="10256524at2759"/>
<dbReference type="Gene3D" id="3.40.50.200">
    <property type="entry name" value="Peptidase S8/S53 domain"/>
    <property type="match status" value="1"/>
</dbReference>
<dbReference type="GO" id="GO:0004252">
    <property type="term" value="F:serine-type endopeptidase activity"/>
    <property type="evidence" value="ECO:0007669"/>
    <property type="project" value="UniProtKB-UniRule"/>
</dbReference>
<comment type="caution">
    <text evidence="9">The sequence shown here is derived from an EMBL/GenBank/DDBJ whole genome shotgun (WGS) entry which is preliminary data.</text>
</comment>
<keyword evidence="4 7" id="KW-0720">Serine protease</keyword>
<dbReference type="InterPro" id="IPR000209">
    <property type="entry name" value="Peptidase_S8/S53_dom"/>
</dbReference>
<sequence length="1036" mass="113849">MKFFSLLITMASAAPIPLDRFQAMLQTEVQHEFSHPHSRQLQDNLWDAALQHELHVAAEREALEHTPSPFLVCDFTLGKTGDLCRADMVAQLKTDDLMPVINKFDQTCFIVEALPSVIAELTYLAAIPLTAEMKMGLNLVDQIEQRQIQRIDATFCLGQVQTEDEAQGLAARVLSAGERHLSAFVEGRVHRSADRQSFWRRRLQEDMDPTICESIHSEMELDISTYSLSIEFTEEHTHYSECLHALVVQLATQPEICFVGGYQRIQLLNDIASGLVQDGARKNKLFYQRGLNGTGQVVAMSDTGVDIDNCYFYDPQTTVMKTRSIRFDPSARKIVQYYTFGDGFEEPSGHGTHVAGTIVGHRGDGRHGRGDGIAKGAKLAVFDMQGPEGMRRPHVLEMFEPGYVAGARIHSASWGIPNENRYTGFDRDIDRYLYDHPDFLFVVAAGNSGSGNVRHTVASPATTKNGIAVGATDSSIGGILAEFSSRGPTADGRMKPDVVAPGLMITSARSDPSLRGECDESSGLVQMSGTSMATPLVAGVAAIIRQYFAEGWYEDGSKNQMIGYEPRASLVKAILINSGENLRGVSGSYPTESYDMQQGFGRVNMKSSLPLGGDRSDMKAIFVNAQRISSGDEITYNVKIQDTAVCSGPLSVTLVWTDPAGAPFCNMGCVLNDLDLYLTRKGREGKIFPNNLNHADSTNNAERVRIENPLPGDTYTVHVQGIELLATQEYSLVISGCFTDKITKDDAINKIDLIEEDSDCEDGFGLISINDNAMKNCSWLSANIDEYEFLCSYTDVVSECPSTCNRCSFKQLETGRGFITANLDAGAAPLRWYGTTFDLKTRTSLTFQGLSLYLSSKEAFRVQVSISNGDRSAVGKNPLATWTPVCDAVVTGAGTGKEIKIEGSEYCHPFFMNENSFFTIQVEVEGTRPGLILSKYNDGVDHVVHANEHMLIRSGGAAYGNEREQVEGYTLDGSVLYTTSDDDNCRDNSGKVEIQEVGAKSCAWLEMNLHRFRHLCDTTQVASHCPRTCGVCTEKQ</sequence>
<comment type="similarity">
    <text evidence="1 7">Belongs to the peptidase S8 family.</text>
</comment>
<evidence type="ECO:0000256" key="1">
    <source>
        <dbReference type="ARBA" id="ARBA00011073"/>
    </source>
</evidence>
<keyword evidence="10" id="KW-1185">Reference proteome</keyword>
<dbReference type="Proteomes" id="UP000198406">
    <property type="component" value="Unassembled WGS sequence"/>
</dbReference>
<dbReference type="Gene3D" id="2.60.120.380">
    <property type="match status" value="1"/>
</dbReference>
<evidence type="ECO:0000256" key="4">
    <source>
        <dbReference type="ARBA" id="ARBA00022825"/>
    </source>
</evidence>
<dbReference type="EMBL" id="BDSP01000202">
    <property type="protein sequence ID" value="GAX23500.1"/>
    <property type="molecule type" value="Genomic_DNA"/>
</dbReference>
<dbReference type="PANTHER" id="PTHR43399">
    <property type="entry name" value="SUBTILISIN-RELATED"/>
    <property type="match status" value="1"/>
</dbReference>